<comment type="caution">
    <text evidence="2">The sequence shown here is derived from an EMBL/GenBank/DDBJ whole genome shotgun (WGS) entry which is preliminary data.</text>
</comment>
<evidence type="ECO:0000259" key="1">
    <source>
        <dbReference type="Pfam" id="PF00534"/>
    </source>
</evidence>
<dbReference type="EMBL" id="JAERQG010000005">
    <property type="protein sequence ID" value="MBL0766974.1"/>
    <property type="molecule type" value="Genomic_DNA"/>
</dbReference>
<keyword evidence="3" id="KW-1185">Reference proteome</keyword>
<accession>A0A937AK49</accession>
<dbReference type="SUPFAM" id="SSF53756">
    <property type="entry name" value="UDP-Glycosyltransferase/glycogen phosphorylase"/>
    <property type="match status" value="1"/>
</dbReference>
<proteinExistence type="predicted"/>
<evidence type="ECO:0000313" key="3">
    <source>
        <dbReference type="Proteomes" id="UP000642920"/>
    </source>
</evidence>
<organism evidence="2 3">
    <name type="scientific">Marivirga atlantica</name>
    <dbReference type="NCBI Taxonomy" id="1548457"/>
    <lineage>
        <taxon>Bacteria</taxon>
        <taxon>Pseudomonadati</taxon>
        <taxon>Bacteroidota</taxon>
        <taxon>Cytophagia</taxon>
        <taxon>Cytophagales</taxon>
        <taxon>Marivirgaceae</taxon>
        <taxon>Marivirga</taxon>
    </lineage>
</organism>
<protein>
    <recommendedName>
        <fullName evidence="1">Glycosyl transferase family 1 domain-containing protein</fullName>
    </recommendedName>
</protein>
<sequence length="300" mass="35059">MIKAFKVKPKLLIVTTPELLQVSYLYKILFGAKLIYDIQENYYLNVKHSTAYSYVIKRLVLLKIRFTEWLSKWFVDHYFLAERIYANQLNFIQNRPYTLIENKVKTPIAYTPKFNIKLTDNNYLRFIISGTLGESYGTIEGVLFYKSFRELYPSSSLTIIGYSASHAYFKELLKYVQNDDNIQLISDGRPVEHNRIIEEIKKADIALLPYKIDANLKGRIPTKIYEYIAYSLPMITPQNSGWGELIEPINAGITANFNKRKAKSILDNLQKMTFYSKSLSNDIFWECEEDNLLKAINKFI</sequence>
<reference evidence="2" key="1">
    <citation type="submission" date="2021-01" db="EMBL/GenBank/DDBJ databases">
        <title>Marivirga sp. nov., isolated from intertidal surface sediments.</title>
        <authorList>
            <person name="Zhang M."/>
        </authorList>
    </citation>
    <scope>NUCLEOTIDE SEQUENCE</scope>
    <source>
        <strain evidence="2">SM1354</strain>
    </source>
</reference>
<name>A0A937AK49_9BACT</name>
<dbReference type="RefSeq" id="WP_201924134.1">
    <property type="nucleotide sequence ID" value="NZ_JAERQG010000005.1"/>
</dbReference>
<dbReference type="AlphaFoldDB" id="A0A937AK49"/>
<feature type="domain" description="Glycosyl transferase family 1" evidence="1">
    <location>
        <begin position="121"/>
        <end position="262"/>
    </location>
</feature>
<gene>
    <name evidence="2" type="ORF">JKP34_17040</name>
</gene>
<evidence type="ECO:0000313" key="2">
    <source>
        <dbReference type="EMBL" id="MBL0766974.1"/>
    </source>
</evidence>
<dbReference type="Pfam" id="PF00534">
    <property type="entry name" value="Glycos_transf_1"/>
    <property type="match status" value="1"/>
</dbReference>
<dbReference type="GO" id="GO:0016757">
    <property type="term" value="F:glycosyltransferase activity"/>
    <property type="evidence" value="ECO:0007669"/>
    <property type="project" value="InterPro"/>
</dbReference>
<dbReference type="Proteomes" id="UP000642920">
    <property type="component" value="Unassembled WGS sequence"/>
</dbReference>
<dbReference type="Gene3D" id="3.40.50.2000">
    <property type="entry name" value="Glycogen Phosphorylase B"/>
    <property type="match status" value="1"/>
</dbReference>
<dbReference type="InterPro" id="IPR001296">
    <property type="entry name" value="Glyco_trans_1"/>
</dbReference>